<dbReference type="OrthoDB" id="9810005at2"/>
<dbReference type="PIRSF" id="PIRSF005902">
    <property type="entry name" value="DNase_TatD"/>
    <property type="match status" value="1"/>
</dbReference>
<dbReference type="PANTHER" id="PTHR46124">
    <property type="entry name" value="D-AMINOACYL-TRNA DEACYLASE"/>
    <property type="match status" value="1"/>
</dbReference>
<feature type="binding site" evidence="4">
    <location>
        <position position="149"/>
    </location>
    <ligand>
        <name>a divalent metal cation</name>
        <dbReference type="ChEBI" id="CHEBI:60240"/>
        <label>2</label>
    </ligand>
</feature>
<dbReference type="FunCoup" id="A0A395JHQ4">
    <property type="interactions" value="37"/>
</dbReference>
<dbReference type="PROSITE" id="PS01091">
    <property type="entry name" value="TATD_3"/>
    <property type="match status" value="1"/>
</dbReference>
<dbReference type="Gene3D" id="3.20.20.140">
    <property type="entry name" value="Metal-dependent hydrolases"/>
    <property type="match status" value="1"/>
</dbReference>
<dbReference type="GO" id="GO:0004536">
    <property type="term" value="F:DNA nuclease activity"/>
    <property type="evidence" value="ECO:0007669"/>
    <property type="project" value="InterPro"/>
</dbReference>
<dbReference type="InParanoid" id="A0A395JHQ4"/>
<proteinExistence type="inferred from homology"/>
<name>A0A395JHQ4_9GAMM</name>
<dbReference type="GO" id="GO:0016788">
    <property type="term" value="F:hydrolase activity, acting on ester bonds"/>
    <property type="evidence" value="ECO:0007669"/>
    <property type="project" value="InterPro"/>
</dbReference>
<dbReference type="Pfam" id="PF01026">
    <property type="entry name" value="TatD_DNase"/>
    <property type="match status" value="1"/>
</dbReference>
<dbReference type="EMBL" id="QNRT01000003">
    <property type="protein sequence ID" value="RBP49616.1"/>
    <property type="molecule type" value="Genomic_DNA"/>
</dbReference>
<evidence type="ECO:0000313" key="5">
    <source>
        <dbReference type="EMBL" id="RBP49616.1"/>
    </source>
</evidence>
<dbReference type="AlphaFoldDB" id="A0A395JHQ4"/>
<sequence>MSTTPAIIDTHCHLDFAVFDEDRDQVLNRCAINNVQTIINPGVTADTWQRTINLSQSTPTLHFALGLHPQFIEHHQPQHLSQLDTLIETHRPVAVGEIGLDFYAAQRPQSNTGGKNPESSTQANREKQQLFFVKQLIIAKQHNLPVIIHNRKAHDLCLNLLSDTVVAGGTIHAFNGSIQQAHKYHEMGFMLGFGGMLTYERSSKLRALVKQLPLSAIVLETDAPDMTVSAHQGERNSPEYLPFVLAAVAEIKNLSVEQVAEVTSQNAQRIFNLT</sequence>
<dbReference type="GO" id="GO:0046872">
    <property type="term" value="F:metal ion binding"/>
    <property type="evidence" value="ECO:0007669"/>
    <property type="project" value="UniProtKB-KW"/>
</dbReference>
<dbReference type="Proteomes" id="UP000253083">
    <property type="component" value="Unassembled WGS sequence"/>
</dbReference>
<keyword evidence="3" id="KW-0378">Hydrolase</keyword>
<evidence type="ECO:0000256" key="4">
    <source>
        <dbReference type="PIRSR" id="PIRSR005902-1"/>
    </source>
</evidence>
<evidence type="ECO:0000256" key="2">
    <source>
        <dbReference type="ARBA" id="ARBA00022723"/>
    </source>
</evidence>
<comment type="caution">
    <text evidence="5">The sequence shown here is derived from an EMBL/GenBank/DDBJ whole genome shotgun (WGS) entry which is preliminary data.</text>
</comment>
<feature type="binding site" evidence="4">
    <location>
        <position position="97"/>
    </location>
    <ligand>
        <name>a divalent metal cation</name>
        <dbReference type="ChEBI" id="CHEBI:60240"/>
        <label>1</label>
    </ligand>
</feature>
<reference evidence="5 6" key="1">
    <citation type="submission" date="2018-06" db="EMBL/GenBank/DDBJ databases">
        <title>Genomic Encyclopedia of Type Strains, Phase IV (KMG-IV): sequencing the most valuable type-strain genomes for metagenomic binning, comparative biology and taxonomic classification.</title>
        <authorList>
            <person name="Goeker M."/>
        </authorList>
    </citation>
    <scope>NUCLEOTIDE SEQUENCE [LARGE SCALE GENOMIC DNA]</scope>
    <source>
        <strain evidence="5 6">DSM 24032</strain>
    </source>
</reference>
<feature type="binding site" evidence="4">
    <location>
        <position position="222"/>
    </location>
    <ligand>
        <name>a divalent metal cation</name>
        <dbReference type="ChEBI" id="CHEBI:60240"/>
        <label>1</label>
    </ligand>
</feature>
<dbReference type="NCBIfam" id="TIGR00010">
    <property type="entry name" value="YchF/TatD family DNA exonuclease"/>
    <property type="match status" value="1"/>
</dbReference>
<gene>
    <name evidence="5" type="ORF">DFR28_10341</name>
</gene>
<dbReference type="InterPro" id="IPR018228">
    <property type="entry name" value="DNase_TatD-rel_CS"/>
</dbReference>
<comment type="similarity">
    <text evidence="1">Belongs to the metallo-dependent hydrolases superfamily. TatD-type hydrolase family.</text>
</comment>
<protein>
    <submittedName>
        <fullName evidence="5">TatD DNase family protein</fullName>
    </submittedName>
</protein>
<keyword evidence="6" id="KW-1185">Reference proteome</keyword>
<dbReference type="PROSITE" id="PS01137">
    <property type="entry name" value="TATD_1"/>
    <property type="match status" value="1"/>
</dbReference>
<dbReference type="InterPro" id="IPR015991">
    <property type="entry name" value="TatD/YcfH-like"/>
</dbReference>
<evidence type="ECO:0000313" key="6">
    <source>
        <dbReference type="Proteomes" id="UP000253083"/>
    </source>
</evidence>
<organism evidence="5 6">
    <name type="scientific">Arenicella xantha</name>
    <dbReference type="NCBI Taxonomy" id="644221"/>
    <lineage>
        <taxon>Bacteria</taxon>
        <taxon>Pseudomonadati</taxon>
        <taxon>Pseudomonadota</taxon>
        <taxon>Gammaproteobacteria</taxon>
        <taxon>Arenicellales</taxon>
        <taxon>Arenicellaceae</taxon>
        <taxon>Arenicella</taxon>
    </lineage>
</organism>
<dbReference type="InterPro" id="IPR001130">
    <property type="entry name" value="TatD-like"/>
</dbReference>
<dbReference type="GO" id="GO:0005829">
    <property type="term" value="C:cytosol"/>
    <property type="evidence" value="ECO:0007669"/>
    <property type="project" value="TreeGrafter"/>
</dbReference>
<keyword evidence="2 4" id="KW-0479">Metal-binding</keyword>
<dbReference type="PANTHER" id="PTHR46124:SF3">
    <property type="entry name" value="HYDROLASE"/>
    <property type="match status" value="1"/>
</dbReference>
<accession>A0A395JHQ4</accession>
<evidence type="ECO:0000256" key="3">
    <source>
        <dbReference type="ARBA" id="ARBA00022801"/>
    </source>
</evidence>
<feature type="binding site" evidence="4">
    <location>
        <position position="11"/>
    </location>
    <ligand>
        <name>a divalent metal cation</name>
        <dbReference type="ChEBI" id="CHEBI:60240"/>
        <label>1</label>
    </ligand>
</feature>
<feature type="binding site" evidence="4">
    <location>
        <position position="13"/>
    </location>
    <ligand>
        <name>a divalent metal cation</name>
        <dbReference type="ChEBI" id="CHEBI:60240"/>
        <label>1</label>
    </ligand>
</feature>
<evidence type="ECO:0000256" key="1">
    <source>
        <dbReference type="ARBA" id="ARBA00009275"/>
    </source>
</evidence>
<dbReference type="CDD" id="cd01310">
    <property type="entry name" value="TatD_DNAse"/>
    <property type="match status" value="1"/>
</dbReference>
<dbReference type="SUPFAM" id="SSF51556">
    <property type="entry name" value="Metallo-dependent hydrolases"/>
    <property type="match status" value="1"/>
</dbReference>
<dbReference type="InterPro" id="IPR032466">
    <property type="entry name" value="Metal_Hydrolase"/>
</dbReference>
<dbReference type="PROSITE" id="PS01090">
    <property type="entry name" value="TATD_2"/>
    <property type="match status" value="1"/>
</dbReference>
<feature type="binding site" evidence="4">
    <location>
        <position position="172"/>
    </location>
    <ligand>
        <name>a divalent metal cation</name>
        <dbReference type="ChEBI" id="CHEBI:60240"/>
        <label>2</label>
    </ligand>
</feature>
<dbReference type="RefSeq" id="WP_113954624.1">
    <property type="nucleotide sequence ID" value="NZ_QNRT01000003.1"/>
</dbReference>